<evidence type="ECO:0000313" key="2">
    <source>
        <dbReference type="Proteomes" id="UP000239434"/>
    </source>
</evidence>
<proteinExistence type="predicted"/>
<dbReference type="AlphaFoldDB" id="A0A2S9ITI4"/>
<dbReference type="Proteomes" id="UP000239434">
    <property type="component" value="Unassembled WGS sequence"/>
</dbReference>
<keyword evidence="2" id="KW-1185">Reference proteome</keyword>
<protein>
    <submittedName>
        <fullName evidence="1">Uncharacterized protein</fullName>
    </submittedName>
</protein>
<comment type="caution">
    <text evidence="1">The sequence shown here is derived from an EMBL/GenBank/DDBJ whole genome shotgun (WGS) entry which is preliminary data.</text>
</comment>
<gene>
    <name evidence="1" type="ORF">C5748_08250</name>
</gene>
<accession>A0A2S9ITI4</accession>
<evidence type="ECO:0000313" key="1">
    <source>
        <dbReference type="EMBL" id="PRD43844.1"/>
    </source>
</evidence>
<sequence>MLLFFLAADSRDKPENDDRTRSVAPETMTISALRYGASELSLSIEFDHDQSCCIALMKIHD</sequence>
<name>A0A2S9ITI4_9HYPH</name>
<organism evidence="1 2">
    <name type="scientific">Phyllobacterium phragmitis</name>
    <dbReference type="NCBI Taxonomy" id="2670329"/>
    <lineage>
        <taxon>Bacteria</taxon>
        <taxon>Pseudomonadati</taxon>
        <taxon>Pseudomonadota</taxon>
        <taxon>Alphaproteobacteria</taxon>
        <taxon>Hyphomicrobiales</taxon>
        <taxon>Phyllobacteriaceae</taxon>
        <taxon>Phyllobacterium</taxon>
    </lineage>
</organism>
<dbReference type="EMBL" id="PVBR01000005">
    <property type="protein sequence ID" value="PRD43844.1"/>
    <property type="molecule type" value="Genomic_DNA"/>
</dbReference>
<reference evidence="1 2" key="1">
    <citation type="submission" date="2018-02" db="EMBL/GenBank/DDBJ databases">
        <title>The draft genome of Phyllobacterium sp. 1N-3.</title>
        <authorList>
            <person name="Liu L."/>
            <person name="Li L."/>
            <person name="Zhang X."/>
            <person name="Wang T."/>
            <person name="Liang L."/>
        </authorList>
    </citation>
    <scope>NUCLEOTIDE SEQUENCE [LARGE SCALE GENOMIC DNA]</scope>
    <source>
        <strain evidence="1 2">1N-3</strain>
    </source>
</reference>